<name>A0A0V1GB66_9BILA</name>
<proteinExistence type="predicted"/>
<protein>
    <submittedName>
        <fullName evidence="1">Uncharacterized protein</fullName>
    </submittedName>
</protein>
<gene>
    <name evidence="1" type="ORF">T11_3821</name>
</gene>
<reference evidence="1 2" key="1">
    <citation type="submission" date="2015-01" db="EMBL/GenBank/DDBJ databases">
        <title>Evolution of Trichinella species and genotypes.</title>
        <authorList>
            <person name="Korhonen P.K."/>
            <person name="Edoardo P."/>
            <person name="Giuseppe L.R."/>
            <person name="Gasser R.B."/>
        </authorList>
    </citation>
    <scope>NUCLEOTIDE SEQUENCE [LARGE SCALE GENOMIC DNA]</scope>
    <source>
        <strain evidence="1">ISS1029</strain>
    </source>
</reference>
<organism evidence="1 2">
    <name type="scientific">Trichinella zimbabwensis</name>
    <dbReference type="NCBI Taxonomy" id="268475"/>
    <lineage>
        <taxon>Eukaryota</taxon>
        <taxon>Metazoa</taxon>
        <taxon>Ecdysozoa</taxon>
        <taxon>Nematoda</taxon>
        <taxon>Enoplea</taxon>
        <taxon>Dorylaimia</taxon>
        <taxon>Trichinellida</taxon>
        <taxon>Trichinellidae</taxon>
        <taxon>Trichinella</taxon>
    </lineage>
</organism>
<sequence>MRQGTSKDAIESIPVAIYSWACSLPLRVVCFASVMPMGESKCSFASGCLLGIVSGPMQTLCMLPQSL</sequence>
<comment type="caution">
    <text evidence="1">The sequence shown here is derived from an EMBL/GenBank/DDBJ whole genome shotgun (WGS) entry which is preliminary data.</text>
</comment>
<dbReference type="EMBL" id="JYDP01003786">
    <property type="protein sequence ID" value="KRY95440.1"/>
    <property type="molecule type" value="Genomic_DNA"/>
</dbReference>
<dbReference type="AlphaFoldDB" id="A0A0V1GB66"/>
<evidence type="ECO:0000313" key="2">
    <source>
        <dbReference type="Proteomes" id="UP000055024"/>
    </source>
</evidence>
<accession>A0A0V1GB66</accession>
<keyword evidence="2" id="KW-1185">Reference proteome</keyword>
<dbReference type="Proteomes" id="UP000055024">
    <property type="component" value="Unassembled WGS sequence"/>
</dbReference>
<evidence type="ECO:0000313" key="1">
    <source>
        <dbReference type="EMBL" id="KRY95440.1"/>
    </source>
</evidence>